<dbReference type="PATRIC" id="fig|1003200.3.peg.3891"/>
<gene>
    <name evidence="3" type="ORF">AXXA_19582</name>
</gene>
<sequence>MPRGAGRPPFSPYRAVRLSMSEISCLYVRLPNWVGDVCMSLPSLRTLQAAGLPLVICARPWARDLLDGIEKREFLPMLGKVGPDRAKVSAHRRSLGAEGRRARGLLLPDSLSSALVFRLAGLPSAGYRDDGRSFLLRWPVAKPDAGLHAVQSWHHLTREALARWGLPAGPAEPGPTLDLPLTSAHQQTASLALEAAGLAGQRFVLIAPTATGLHKGRIKVWPGFDTLTRTLQARGHTVVMCPPPAETEEARRNAPTAQLLPPLPLGAFAALTARAALVICNDSGVSHVAAAAGARELTLFGVTRPGRTGPWSPRAVCVGSETAWPSTDEVERQAGQLLDGAQ</sequence>
<organism evidence="3 4">
    <name type="scientific">Achromobacter insuavis AXX-A</name>
    <dbReference type="NCBI Taxonomy" id="1003200"/>
    <lineage>
        <taxon>Bacteria</taxon>
        <taxon>Pseudomonadati</taxon>
        <taxon>Pseudomonadota</taxon>
        <taxon>Betaproteobacteria</taxon>
        <taxon>Burkholderiales</taxon>
        <taxon>Alcaligenaceae</taxon>
        <taxon>Achromobacter</taxon>
    </lineage>
</organism>
<dbReference type="GO" id="GO:0005829">
    <property type="term" value="C:cytosol"/>
    <property type="evidence" value="ECO:0007669"/>
    <property type="project" value="TreeGrafter"/>
</dbReference>
<name>F7T4P4_9BURK</name>
<dbReference type="EMBL" id="AFRQ01000074">
    <property type="protein sequence ID" value="EGP44754.1"/>
    <property type="molecule type" value="Genomic_DNA"/>
</dbReference>
<dbReference type="Gene3D" id="3.40.50.2000">
    <property type="entry name" value="Glycogen Phosphorylase B"/>
    <property type="match status" value="2"/>
</dbReference>
<dbReference type="GO" id="GO:0009244">
    <property type="term" value="P:lipopolysaccharide core region biosynthetic process"/>
    <property type="evidence" value="ECO:0007669"/>
    <property type="project" value="TreeGrafter"/>
</dbReference>
<dbReference type="GO" id="GO:0008713">
    <property type="term" value="F:ADP-heptose-lipopolysaccharide heptosyltransferase activity"/>
    <property type="evidence" value="ECO:0007669"/>
    <property type="project" value="TreeGrafter"/>
</dbReference>
<evidence type="ECO:0000256" key="2">
    <source>
        <dbReference type="ARBA" id="ARBA00022679"/>
    </source>
</evidence>
<protein>
    <submittedName>
        <fullName evidence="3">Heptosyltransferase II</fullName>
    </submittedName>
</protein>
<comment type="caution">
    <text evidence="3">The sequence shown here is derived from an EMBL/GenBank/DDBJ whole genome shotgun (WGS) entry which is preliminary data.</text>
</comment>
<dbReference type="eggNOG" id="COG0859">
    <property type="taxonomic scope" value="Bacteria"/>
</dbReference>
<keyword evidence="1" id="KW-0328">Glycosyltransferase</keyword>
<keyword evidence="2 3" id="KW-0808">Transferase</keyword>
<dbReference type="Pfam" id="PF01075">
    <property type="entry name" value="Glyco_transf_9"/>
    <property type="match status" value="1"/>
</dbReference>
<dbReference type="SUPFAM" id="SSF53756">
    <property type="entry name" value="UDP-Glycosyltransferase/glycogen phosphorylase"/>
    <property type="match status" value="1"/>
</dbReference>
<evidence type="ECO:0000256" key="1">
    <source>
        <dbReference type="ARBA" id="ARBA00022676"/>
    </source>
</evidence>
<dbReference type="InterPro" id="IPR051199">
    <property type="entry name" value="LPS_LOS_Heptosyltrfase"/>
</dbReference>
<dbReference type="InterPro" id="IPR002201">
    <property type="entry name" value="Glyco_trans_9"/>
</dbReference>
<dbReference type="PANTHER" id="PTHR30160:SF7">
    <property type="entry name" value="ADP-HEPTOSE--LPS HEPTOSYLTRANSFERASE 2"/>
    <property type="match status" value="1"/>
</dbReference>
<dbReference type="Proteomes" id="UP000004853">
    <property type="component" value="Unassembled WGS sequence"/>
</dbReference>
<accession>F7T4P4</accession>
<evidence type="ECO:0000313" key="3">
    <source>
        <dbReference type="EMBL" id="EGP44754.1"/>
    </source>
</evidence>
<dbReference type="HOGENOM" id="CLU_862394_0_0_4"/>
<dbReference type="AlphaFoldDB" id="F7T4P4"/>
<reference evidence="3 4" key="1">
    <citation type="submission" date="2011-06" db="EMBL/GenBank/DDBJ databases">
        <authorList>
            <person name="Bador J."/>
            <person name="Amoureux L."/>
            <person name="Neuwirth C."/>
        </authorList>
    </citation>
    <scope>NUCLEOTIDE SEQUENCE [LARGE SCALE GENOMIC DNA]</scope>
    <source>
        <strain evidence="3 4">AXX-A</strain>
    </source>
</reference>
<evidence type="ECO:0000313" key="4">
    <source>
        <dbReference type="Proteomes" id="UP000004853"/>
    </source>
</evidence>
<proteinExistence type="predicted"/>
<dbReference type="PANTHER" id="PTHR30160">
    <property type="entry name" value="TETRAACYLDISACCHARIDE 4'-KINASE-RELATED"/>
    <property type="match status" value="1"/>
</dbReference>